<dbReference type="Gene3D" id="3.40.50.2300">
    <property type="match status" value="1"/>
</dbReference>
<dbReference type="InterPro" id="IPR011006">
    <property type="entry name" value="CheY-like_superfamily"/>
</dbReference>
<evidence type="ECO:0000313" key="6">
    <source>
        <dbReference type="EMBL" id="MCZ0865709.1"/>
    </source>
</evidence>
<evidence type="ECO:0000313" key="7">
    <source>
        <dbReference type="Proteomes" id="UP001069090"/>
    </source>
</evidence>
<evidence type="ECO:0000259" key="5">
    <source>
        <dbReference type="PROSITE" id="PS51755"/>
    </source>
</evidence>
<feature type="modified residue" description="4-aspartylphosphate" evidence="2">
    <location>
        <position position="60"/>
    </location>
</feature>
<dbReference type="InterPro" id="IPR001789">
    <property type="entry name" value="Sig_transdc_resp-reg_receiver"/>
</dbReference>
<dbReference type="GO" id="GO:0000976">
    <property type="term" value="F:transcription cis-regulatory region binding"/>
    <property type="evidence" value="ECO:0007669"/>
    <property type="project" value="TreeGrafter"/>
</dbReference>
<feature type="domain" description="OmpR/PhoB-type" evidence="5">
    <location>
        <begin position="133"/>
        <end position="232"/>
    </location>
</feature>
<dbReference type="RefSeq" id="WP_258331851.1">
    <property type="nucleotide sequence ID" value="NZ_JAPTGG010000008.1"/>
</dbReference>
<keyword evidence="1 3" id="KW-0238">DNA-binding</keyword>
<evidence type="ECO:0000256" key="2">
    <source>
        <dbReference type="PROSITE-ProRule" id="PRU00169"/>
    </source>
</evidence>
<dbReference type="GO" id="GO:0005829">
    <property type="term" value="C:cytosol"/>
    <property type="evidence" value="ECO:0007669"/>
    <property type="project" value="TreeGrafter"/>
</dbReference>
<feature type="DNA-binding region" description="OmpR/PhoB-type" evidence="3">
    <location>
        <begin position="133"/>
        <end position="232"/>
    </location>
</feature>
<dbReference type="InterPro" id="IPR039420">
    <property type="entry name" value="WalR-like"/>
</dbReference>
<reference evidence="6 7" key="1">
    <citation type="submission" date="2022-12" db="EMBL/GenBank/DDBJ databases">
        <title>Dasania phycosphaerae sp. nov., isolated from particulate material of the south coast of Korea.</title>
        <authorList>
            <person name="Jiang Y."/>
        </authorList>
    </citation>
    <scope>NUCLEOTIDE SEQUENCE [LARGE SCALE GENOMIC DNA]</scope>
    <source>
        <strain evidence="6 7">GY-19</strain>
    </source>
</reference>
<dbReference type="PANTHER" id="PTHR48111">
    <property type="entry name" value="REGULATOR OF RPOS"/>
    <property type="match status" value="1"/>
</dbReference>
<dbReference type="SMART" id="SM00862">
    <property type="entry name" value="Trans_reg_C"/>
    <property type="match status" value="1"/>
</dbReference>
<dbReference type="AlphaFoldDB" id="A0A9J6RNX5"/>
<dbReference type="Proteomes" id="UP001069090">
    <property type="component" value="Unassembled WGS sequence"/>
</dbReference>
<dbReference type="PROSITE" id="PS50110">
    <property type="entry name" value="RESPONSE_REGULATORY"/>
    <property type="match status" value="1"/>
</dbReference>
<comment type="caution">
    <text evidence="6">The sequence shown here is derived from an EMBL/GenBank/DDBJ whole genome shotgun (WGS) entry which is preliminary data.</text>
</comment>
<proteinExistence type="predicted"/>
<dbReference type="EMBL" id="JAPTGG010000008">
    <property type="protein sequence ID" value="MCZ0865709.1"/>
    <property type="molecule type" value="Genomic_DNA"/>
</dbReference>
<feature type="domain" description="Response regulatory" evidence="4">
    <location>
        <begin position="11"/>
        <end position="124"/>
    </location>
</feature>
<dbReference type="Pfam" id="PF00486">
    <property type="entry name" value="Trans_reg_C"/>
    <property type="match status" value="1"/>
</dbReference>
<dbReference type="InterPro" id="IPR001867">
    <property type="entry name" value="OmpR/PhoB-type_DNA-bd"/>
</dbReference>
<name>A0A9J6RNX5_9GAMM</name>
<sequence length="232" mass="26483">MSEQSSNSKIRLLIVEDDSHIAKLLERFLLSEGFYVEHCDNGYDAAEHIKTCLPEIVLLDMLLPGKDGIEICREVRPFYNKGIIMLTAQDDDLNETMALNSGIDDYLTKPVRPHVLLAHINALLRRLSAAQPKTTVQVQDLLINKANRTVLRDETPIALSDSEFELLWILAQQAGETVKRDDLFLMLRGKPYDGIDRSIDMRISVLRKALQKNNPDNEYIKTLRHKGYILIK</sequence>
<dbReference type="GO" id="GO:0000156">
    <property type="term" value="F:phosphorelay response regulator activity"/>
    <property type="evidence" value="ECO:0007669"/>
    <property type="project" value="TreeGrafter"/>
</dbReference>
<dbReference type="InterPro" id="IPR016032">
    <property type="entry name" value="Sig_transdc_resp-reg_C-effctor"/>
</dbReference>
<protein>
    <submittedName>
        <fullName evidence="6">Response regulator transcription factor</fullName>
    </submittedName>
</protein>
<dbReference type="SUPFAM" id="SSF46894">
    <property type="entry name" value="C-terminal effector domain of the bipartite response regulators"/>
    <property type="match status" value="1"/>
</dbReference>
<keyword evidence="2" id="KW-0597">Phosphoprotein</keyword>
<keyword evidence="7" id="KW-1185">Reference proteome</keyword>
<evidence type="ECO:0000256" key="1">
    <source>
        <dbReference type="ARBA" id="ARBA00023125"/>
    </source>
</evidence>
<gene>
    <name evidence="6" type="ORF">O0V09_10875</name>
</gene>
<dbReference type="Pfam" id="PF00072">
    <property type="entry name" value="Response_reg"/>
    <property type="match status" value="1"/>
</dbReference>
<dbReference type="CDD" id="cd00383">
    <property type="entry name" value="trans_reg_C"/>
    <property type="match status" value="1"/>
</dbReference>
<dbReference type="PANTHER" id="PTHR48111:SF47">
    <property type="entry name" value="TRANSCRIPTIONAL REGULATORY PROTEIN RSTA"/>
    <property type="match status" value="1"/>
</dbReference>
<organism evidence="6 7">
    <name type="scientific">Dasania phycosphaerae</name>
    <dbReference type="NCBI Taxonomy" id="2950436"/>
    <lineage>
        <taxon>Bacteria</taxon>
        <taxon>Pseudomonadati</taxon>
        <taxon>Pseudomonadota</taxon>
        <taxon>Gammaproteobacteria</taxon>
        <taxon>Cellvibrionales</taxon>
        <taxon>Spongiibacteraceae</taxon>
        <taxon>Dasania</taxon>
    </lineage>
</organism>
<evidence type="ECO:0000256" key="3">
    <source>
        <dbReference type="PROSITE-ProRule" id="PRU01091"/>
    </source>
</evidence>
<dbReference type="PROSITE" id="PS51755">
    <property type="entry name" value="OMPR_PHOB"/>
    <property type="match status" value="1"/>
</dbReference>
<dbReference type="InterPro" id="IPR036388">
    <property type="entry name" value="WH-like_DNA-bd_sf"/>
</dbReference>
<evidence type="ECO:0000259" key="4">
    <source>
        <dbReference type="PROSITE" id="PS50110"/>
    </source>
</evidence>
<dbReference type="Gene3D" id="1.10.10.10">
    <property type="entry name" value="Winged helix-like DNA-binding domain superfamily/Winged helix DNA-binding domain"/>
    <property type="match status" value="1"/>
</dbReference>
<dbReference type="GO" id="GO:0032993">
    <property type="term" value="C:protein-DNA complex"/>
    <property type="evidence" value="ECO:0007669"/>
    <property type="project" value="TreeGrafter"/>
</dbReference>
<dbReference type="SUPFAM" id="SSF52172">
    <property type="entry name" value="CheY-like"/>
    <property type="match status" value="1"/>
</dbReference>
<accession>A0A9J6RNX5</accession>
<dbReference type="SMART" id="SM00448">
    <property type="entry name" value="REC"/>
    <property type="match status" value="1"/>
</dbReference>
<dbReference type="GO" id="GO:0006355">
    <property type="term" value="P:regulation of DNA-templated transcription"/>
    <property type="evidence" value="ECO:0007669"/>
    <property type="project" value="InterPro"/>
</dbReference>